<dbReference type="InterPro" id="IPR050650">
    <property type="entry name" value="Type-II_Cytokine-TF_Rcpt"/>
</dbReference>
<dbReference type="InterPro" id="IPR015373">
    <property type="entry name" value="Interferon/interleukin_rcp_dom"/>
</dbReference>
<dbReference type="GO" id="GO:0007596">
    <property type="term" value="P:blood coagulation"/>
    <property type="evidence" value="ECO:0007669"/>
    <property type="project" value="UniProtKB-KW"/>
</dbReference>
<dbReference type="PANTHER" id="PTHR20859:SF22">
    <property type="entry name" value="TISSUE FACTOR"/>
    <property type="match status" value="1"/>
</dbReference>
<dbReference type="EMBL" id="JAAKFY010000024">
    <property type="protein sequence ID" value="KAF3836472.1"/>
    <property type="molecule type" value="Genomic_DNA"/>
</dbReference>
<evidence type="ECO:0000256" key="7">
    <source>
        <dbReference type="ARBA" id="ARBA00022696"/>
    </source>
</evidence>
<feature type="domain" description="Interferon/interleukin receptor" evidence="19">
    <location>
        <begin position="132"/>
        <end position="240"/>
    </location>
</feature>
<dbReference type="PANTHER" id="PTHR20859">
    <property type="entry name" value="INTERFERON/INTERLEUKIN RECEPTOR"/>
    <property type="match status" value="1"/>
</dbReference>
<keyword evidence="21" id="KW-1185">Reference proteome</keyword>
<dbReference type="GO" id="GO:0004896">
    <property type="term" value="F:cytokine receptor activity"/>
    <property type="evidence" value="ECO:0007669"/>
    <property type="project" value="TreeGrafter"/>
</dbReference>
<evidence type="ECO:0000256" key="15">
    <source>
        <dbReference type="ARBA" id="ARBA00023288"/>
    </source>
</evidence>
<dbReference type="InterPro" id="IPR001187">
    <property type="entry name" value="Tissue_factor"/>
</dbReference>
<dbReference type="Gene3D" id="2.60.40.10">
    <property type="entry name" value="Immunoglobulins"/>
    <property type="match status" value="2"/>
</dbReference>
<evidence type="ECO:0000256" key="5">
    <source>
        <dbReference type="ARBA" id="ARBA00018722"/>
    </source>
</evidence>
<feature type="domain" description="Fibronectin type-III" evidence="18">
    <location>
        <begin position="18"/>
        <end position="107"/>
    </location>
</feature>
<keyword evidence="13" id="KW-1015">Disulfide bond</keyword>
<keyword evidence="11 17" id="KW-0472">Membrane</keyword>
<evidence type="ECO:0000256" key="13">
    <source>
        <dbReference type="ARBA" id="ARBA00023157"/>
    </source>
</evidence>
<comment type="caution">
    <text evidence="20">The sequence shown here is derived from an EMBL/GenBank/DDBJ whole genome shotgun (WGS) entry which is preliminary data.</text>
</comment>
<evidence type="ECO:0000256" key="6">
    <source>
        <dbReference type="ARBA" id="ARBA00022692"/>
    </source>
</evidence>
<evidence type="ECO:0000256" key="10">
    <source>
        <dbReference type="ARBA" id="ARBA00023084"/>
    </source>
</evidence>
<keyword evidence="14" id="KW-0325">Glycoprotein</keyword>
<organism evidence="20 21">
    <name type="scientific">Dissostichus mawsoni</name>
    <name type="common">Antarctic cod</name>
    <dbReference type="NCBI Taxonomy" id="36200"/>
    <lineage>
        <taxon>Eukaryota</taxon>
        <taxon>Metazoa</taxon>
        <taxon>Chordata</taxon>
        <taxon>Craniata</taxon>
        <taxon>Vertebrata</taxon>
        <taxon>Euteleostomi</taxon>
        <taxon>Actinopterygii</taxon>
        <taxon>Neopterygii</taxon>
        <taxon>Teleostei</taxon>
        <taxon>Neoteleostei</taxon>
        <taxon>Acanthomorphata</taxon>
        <taxon>Eupercaria</taxon>
        <taxon>Perciformes</taxon>
        <taxon>Notothenioidei</taxon>
        <taxon>Nototheniidae</taxon>
        <taxon>Dissostichus</taxon>
    </lineage>
</organism>
<comment type="subunit">
    <text evidence="4">Interacts with HSPE; the interaction, inhibited by heparin, promotes the generation of activated factor X and activates coagulation in the presence of activated factor VII.</text>
</comment>
<comment type="subcellular location">
    <subcellularLocation>
        <location evidence="2">Membrane</location>
        <topology evidence="2">Single-pass type I membrane protein</topology>
    </subcellularLocation>
</comment>
<dbReference type="PRINTS" id="PR00346">
    <property type="entry name" value="TISSUEFACTOR"/>
</dbReference>
<name>A0A7J5XHA6_DISMA</name>
<gene>
    <name evidence="20" type="ORF">F7725_029030</name>
</gene>
<evidence type="ECO:0000313" key="20">
    <source>
        <dbReference type="EMBL" id="KAF3836472.1"/>
    </source>
</evidence>
<dbReference type="InterPro" id="IPR003961">
    <property type="entry name" value="FN3_dom"/>
</dbReference>
<evidence type="ECO:0000256" key="9">
    <source>
        <dbReference type="ARBA" id="ARBA00022989"/>
    </source>
</evidence>
<dbReference type="Pfam" id="PF09294">
    <property type="entry name" value="Interfer-bind"/>
    <property type="match status" value="1"/>
</dbReference>
<proteinExistence type="inferred from homology"/>
<comment type="similarity">
    <text evidence="3">Belongs to the tissue factor family.</text>
</comment>
<dbReference type="SUPFAM" id="SSF49265">
    <property type="entry name" value="Fibronectin type III"/>
    <property type="match status" value="2"/>
</dbReference>
<evidence type="ECO:0000256" key="14">
    <source>
        <dbReference type="ARBA" id="ARBA00023180"/>
    </source>
</evidence>
<keyword evidence="12" id="KW-0564">Palmitate</keyword>
<dbReference type="FunFam" id="2.60.40.10:FF:000899">
    <property type="entry name" value="Tissue factor"/>
    <property type="match status" value="1"/>
</dbReference>
<evidence type="ECO:0000256" key="11">
    <source>
        <dbReference type="ARBA" id="ARBA00023136"/>
    </source>
</evidence>
<reference evidence="20 21" key="1">
    <citation type="submission" date="2020-03" db="EMBL/GenBank/DDBJ databases">
        <title>Dissostichus mawsoni Genome sequencing and assembly.</title>
        <authorList>
            <person name="Park H."/>
        </authorList>
    </citation>
    <scope>NUCLEOTIDE SEQUENCE [LARGE SCALE GENOMIC DNA]</scope>
    <source>
        <strain evidence="20">DM0001</strain>
        <tissue evidence="20">Muscle</tissue>
    </source>
</reference>
<dbReference type="Pfam" id="PF01108">
    <property type="entry name" value="Tissue_fac"/>
    <property type="match status" value="1"/>
</dbReference>
<evidence type="ECO:0000256" key="1">
    <source>
        <dbReference type="ARBA" id="ARBA00002201"/>
    </source>
</evidence>
<dbReference type="OrthoDB" id="8942372at2759"/>
<comment type="function">
    <text evidence="1">Initiates blood coagulation by forming a complex with circulating factor VII or VIIa. The [TF:VIIa] complex activates factors IX or X by specific limited proteolysis. TF plays a role in normal hemostasis by initiating the cell-surface assembly and propagation of the coagulation protease cascade.</text>
</comment>
<dbReference type="InterPro" id="IPR036116">
    <property type="entry name" value="FN3_sf"/>
</dbReference>
<feature type="transmembrane region" description="Helical" evidence="17">
    <location>
        <begin position="249"/>
        <end position="277"/>
    </location>
</feature>
<keyword evidence="6 17" id="KW-0812">Transmembrane</keyword>
<keyword evidence="10" id="KW-0094">Blood coagulation</keyword>
<evidence type="ECO:0000259" key="19">
    <source>
        <dbReference type="Pfam" id="PF09294"/>
    </source>
</evidence>
<evidence type="ECO:0000256" key="2">
    <source>
        <dbReference type="ARBA" id="ARBA00004479"/>
    </source>
</evidence>
<keyword evidence="7" id="KW-0356">Hemostasis</keyword>
<evidence type="ECO:0000256" key="17">
    <source>
        <dbReference type="SAM" id="Phobius"/>
    </source>
</evidence>
<protein>
    <recommendedName>
        <fullName evidence="5">Tissue factor</fullName>
    </recommendedName>
    <alternativeName>
        <fullName evidence="16">Coagulation factor III</fullName>
    </alternativeName>
</protein>
<evidence type="ECO:0000256" key="16">
    <source>
        <dbReference type="ARBA" id="ARBA00031171"/>
    </source>
</evidence>
<evidence type="ECO:0000256" key="8">
    <source>
        <dbReference type="ARBA" id="ARBA00022729"/>
    </source>
</evidence>
<evidence type="ECO:0000256" key="3">
    <source>
        <dbReference type="ARBA" id="ARBA00009197"/>
    </source>
</evidence>
<dbReference type="InterPro" id="IPR013783">
    <property type="entry name" value="Ig-like_fold"/>
</dbReference>
<evidence type="ECO:0000313" key="21">
    <source>
        <dbReference type="Proteomes" id="UP000518266"/>
    </source>
</evidence>
<keyword evidence="8" id="KW-0732">Signal</keyword>
<keyword evidence="15" id="KW-0449">Lipoprotein</keyword>
<sequence>MNLDYITDMVTIRLPAALFVIYLLTHSASGSYPRAQNVTWRSINFKTILTWEPKPSANYSYTVEFSAIGRDKQRNPHCIRSTATMCDLSVSLTDLNVCYTADVLSTPLLGEPTELTEFPNTASPRFCPSKDTEIGRPAFKLMVSDDKKKTTLYVTDPNTALFKDGHQQTIRDIFSDQLQYKVTYRRNKSTGKKVFYSKSNVIEVKDLDRGESYCFNVQAYIPSRDTDKQLGEMSQTQCSNDDNQSIFEVYSIGVIAAAIFLILLLIGLIIAITVVCIKRRQKALQKEKEEVPLNRV</sequence>
<dbReference type="GO" id="GO:0005886">
    <property type="term" value="C:plasma membrane"/>
    <property type="evidence" value="ECO:0007669"/>
    <property type="project" value="TreeGrafter"/>
</dbReference>
<dbReference type="AlphaFoldDB" id="A0A7J5XHA6"/>
<accession>A0A7J5XHA6</accession>
<dbReference type="Proteomes" id="UP000518266">
    <property type="component" value="Unassembled WGS sequence"/>
</dbReference>
<evidence type="ECO:0000256" key="4">
    <source>
        <dbReference type="ARBA" id="ARBA00011184"/>
    </source>
</evidence>
<keyword evidence="9 17" id="KW-1133">Transmembrane helix</keyword>
<evidence type="ECO:0000256" key="12">
    <source>
        <dbReference type="ARBA" id="ARBA00023139"/>
    </source>
</evidence>
<evidence type="ECO:0000259" key="18">
    <source>
        <dbReference type="Pfam" id="PF01108"/>
    </source>
</evidence>